<keyword evidence="9" id="KW-0067">ATP-binding</keyword>
<reference evidence="12" key="1">
    <citation type="journal article" date="2023" name="Nat. Commun.">
        <title>Diploid and tetraploid genomes of Acorus and the evolution of monocots.</title>
        <authorList>
            <person name="Ma L."/>
            <person name="Liu K.W."/>
            <person name="Li Z."/>
            <person name="Hsiao Y.Y."/>
            <person name="Qi Y."/>
            <person name="Fu T."/>
            <person name="Tang G.D."/>
            <person name="Zhang D."/>
            <person name="Sun W.H."/>
            <person name="Liu D.K."/>
            <person name="Li Y."/>
            <person name="Chen G.Z."/>
            <person name="Liu X.D."/>
            <person name="Liao X.Y."/>
            <person name="Jiang Y.T."/>
            <person name="Yu X."/>
            <person name="Hao Y."/>
            <person name="Huang J."/>
            <person name="Zhao X.W."/>
            <person name="Ke S."/>
            <person name="Chen Y.Y."/>
            <person name="Wu W.L."/>
            <person name="Hsu J.L."/>
            <person name="Lin Y.F."/>
            <person name="Huang M.D."/>
            <person name="Li C.Y."/>
            <person name="Huang L."/>
            <person name="Wang Z.W."/>
            <person name="Zhao X."/>
            <person name="Zhong W.Y."/>
            <person name="Peng D.H."/>
            <person name="Ahmad S."/>
            <person name="Lan S."/>
            <person name="Zhang J.S."/>
            <person name="Tsai W.C."/>
            <person name="Van de Peer Y."/>
            <person name="Liu Z.J."/>
        </authorList>
    </citation>
    <scope>NUCLEOTIDE SEQUENCE</scope>
    <source>
        <strain evidence="12">CP</strain>
    </source>
</reference>
<organism evidence="12 13">
    <name type="scientific">Acorus calamus</name>
    <name type="common">Sweet flag</name>
    <dbReference type="NCBI Taxonomy" id="4465"/>
    <lineage>
        <taxon>Eukaryota</taxon>
        <taxon>Viridiplantae</taxon>
        <taxon>Streptophyta</taxon>
        <taxon>Embryophyta</taxon>
        <taxon>Tracheophyta</taxon>
        <taxon>Spermatophyta</taxon>
        <taxon>Magnoliopsida</taxon>
        <taxon>Liliopsida</taxon>
        <taxon>Acoraceae</taxon>
        <taxon>Acorus</taxon>
    </lineage>
</organism>
<keyword evidence="6" id="KW-1133">Transmembrane helix</keyword>
<feature type="region of interest" description="Disordered" evidence="10">
    <location>
        <begin position="666"/>
        <end position="711"/>
    </location>
</feature>
<feature type="binding site" evidence="9">
    <location>
        <position position="467"/>
    </location>
    <ligand>
        <name>ATP</name>
        <dbReference type="ChEBI" id="CHEBI:30616"/>
    </ligand>
</feature>
<keyword evidence="9" id="KW-0547">Nucleotide-binding</keyword>
<proteinExistence type="predicted"/>
<dbReference type="EMBL" id="JAUJYO010000005">
    <property type="protein sequence ID" value="KAK1317214.1"/>
    <property type="molecule type" value="Genomic_DNA"/>
</dbReference>
<dbReference type="PANTHER" id="PTHR48006:SF91">
    <property type="entry name" value="PROTEIN KINASE-LIKE"/>
    <property type="match status" value="1"/>
</dbReference>
<dbReference type="Gene3D" id="3.80.10.10">
    <property type="entry name" value="Ribonuclease Inhibitor"/>
    <property type="match status" value="1"/>
</dbReference>
<dbReference type="InterPro" id="IPR013210">
    <property type="entry name" value="LRR_N_plant-typ"/>
</dbReference>
<dbReference type="FunFam" id="3.80.10.10:FF:000062">
    <property type="entry name" value="protein STRUBBELIG-RECEPTOR FAMILY 3"/>
    <property type="match status" value="1"/>
</dbReference>
<reference evidence="12" key="2">
    <citation type="submission" date="2023-06" db="EMBL/GenBank/DDBJ databases">
        <authorList>
            <person name="Ma L."/>
            <person name="Liu K.-W."/>
            <person name="Li Z."/>
            <person name="Hsiao Y.-Y."/>
            <person name="Qi Y."/>
            <person name="Fu T."/>
            <person name="Tang G."/>
            <person name="Zhang D."/>
            <person name="Sun W.-H."/>
            <person name="Liu D.-K."/>
            <person name="Li Y."/>
            <person name="Chen G.-Z."/>
            <person name="Liu X.-D."/>
            <person name="Liao X.-Y."/>
            <person name="Jiang Y.-T."/>
            <person name="Yu X."/>
            <person name="Hao Y."/>
            <person name="Huang J."/>
            <person name="Zhao X.-W."/>
            <person name="Ke S."/>
            <person name="Chen Y.-Y."/>
            <person name="Wu W.-L."/>
            <person name="Hsu J.-L."/>
            <person name="Lin Y.-F."/>
            <person name="Huang M.-D."/>
            <person name="Li C.-Y."/>
            <person name="Huang L."/>
            <person name="Wang Z.-W."/>
            <person name="Zhao X."/>
            <person name="Zhong W.-Y."/>
            <person name="Peng D.-H."/>
            <person name="Ahmad S."/>
            <person name="Lan S."/>
            <person name="Zhang J.-S."/>
            <person name="Tsai W.-C."/>
            <person name="Van De Peer Y."/>
            <person name="Liu Z.-J."/>
        </authorList>
    </citation>
    <scope>NUCLEOTIDE SEQUENCE</scope>
    <source>
        <strain evidence="12">CP</strain>
        <tissue evidence="12">Leaves</tissue>
    </source>
</reference>
<keyword evidence="13" id="KW-1185">Reference proteome</keyword>
<dbReference type="PROSITE" id="PS00107">
    <property type="entry name" value="PROTEIN_KINASE_ATP"/>
    <property type="match status" value="1"/>
</dbReference>
<evidence type="ECO:0000313" key="12">
    <source>
        <dbReference type="EMBL" id="KAK1317214.1"/>
    </source>
</evidence>
<comment type="caution">
    <text evidence="12">The sequence shown here is derived from an EMBL/GenBank/DDBJ whole genome shotgun (WGS) entry which is preliminary data.</text>
</comment>
<dbReference type="PROSITE" id="PS50011">
    <property type="entry name" value="PROTEIN_KINASE_DOM"/>
    <property type="match status" value="2"/>
</dbReference>
<feature type="region of interest" description="Disordered" evidence="10">
    <location>
        <begin position="157"/>
        <end position="192"/>
    </location>
</feature>
<dbReference type="InterPro" id="IPR001245">
    <property type="entry name" value="Ser-Thr/Tyr_kinase_cat_dom"/>
</dbReference>
<dbReference type="InterPro" id="IPR000719">
    <property type="entry name" value="Prot_kinase_dom"/>
</dbReference>
<dbReference type="SUPFAM" id="SSF52058">
    <property type="entry name" value="L domain-like"/>
    <property type="match status" value="1"/>
</dbReference>
<dbReference type="Pfam" id="PF08263">
    <property type="entry name" value="LRRNT_2"/>
    <property type="match status" value="1"/>
</dbReference>
<evidence type="ECO:0000256" key="2">
    <source>
        <dbReference type="ARBA" id="ARBA00022614"/>
    </source>
</evidence>
<dbReference type="PANTHER" id="PTHR48006">
    <property type="entry name" value="LEUCINE-RICH REPEAT-CONTAINING PROTEIN DDB_G0281931-RELATED"/>
    <property type="match status" value="1"/>
</dbReference>
<evidence type="ECO:0000259" key="11">
    <source>
        <dbReference type="PROSITE" id="PS50011"/>
    </source>
</evidence>
<dbReference type="SMART" id="SM00220">
    <property type="entry name" value="S_TKc"/>
    <property type="match status" value="1"/>
</dbReference>
<protein>
    <submittedName>
        <fullName evidence="12">Protein STRUBBELIG-RECEPTOR FAMILY 5</fullName>
    </submittedName>
</protein>
<dbReference type="InterPro" id="IPR001611">
    <property type="entry name" value="Leu-rich_rpt"/>
</dbReference>
<evidence type="ECO:0000313" key="13">
    <source>
        <dbReference type="Proteomes" id="UP001180020"/>
    </source>
</evidence>
<evidence type="ECO:0000256" key="5">
    <source>
        <dbReference type="ARBA" id="ARBA00022737"/>
    </source>
</evidence>
<comment type="subcellular location">
    <subcellularLocation>
        <location evidence="1">Cell membrane</location>
        <topology evidence="1">Single-pass membrane protein</topology>
    </subcellularLocation>
</comment>
<dbReference type="Pfam" id="PF00069">
    <property type="entry name" value="Pkinase"/>
    <property type="match status" value="1"/>
</dbReference>
<sequence length="711" mass="78477">MYSSLNSPPQLSGWTANGGDPCGQSWKGITCSGSSVTEINLAGNEFTGGVPYSISQMTDLKYLNLGHNHLTGQLTDMFGQLPRLSVLDLSFNTLTGNLPQSLGSLSSIGTLYLQNNQFTGPIDVLASLPLEDLNVADNQFSGWVPDELKNIDKLRTEGNAWSSGPAPPPPNTPPGSNPTNNHGNKPHDDYSRPLTWDTRVRIALGTARAVEYLQEVCSPSAVHKNIKSANILLDTELNPHLSDCGLTKFHQHTSQNLGSGYNAPECTSASAYTLKSDVYSFGVVMLELLTGRKPFDNTKPRTEQSLVRWSTPQLHDIDALAKMVDPALRGLYPPKSLSRFADVIALCVQSEPEFRPPMSEVVQALVRLVQRSSMNKRNVMGSPPHKSDKAIVGAVIVPPLIPRDVEDLRRNAGNGDVHIFSYDEMRSATRNFRADQILGEGGFGRVYRGVIDDDVRPGFVSTQVAVKELNQEGFQGDREWLDYNAKLSDFGLAKEGPMGDQTHVSTRVMGTYGYAAPEYIMTGHLTARSDVYGFGVVLLELLIGRRALDKSRPSREHNLVEWARPLLIHDKKLLKILDPRMEGQYLTKTAQKVANLAYQCLSQNPRGRPNMSQVVEILEAFQDQTCEDVLFQSGGSCVTLYEVCEVTVNDSFEGKKVLNKSDSNIEAKKLGRKRSKSTNGSNPPEFDERLKQSTENRMKKPDSYVDVYNKV</sequence>
<dbReference type="SUPFAM" id="SSF56112">
    <property type="entry name" value="Protein kinase-like (PK-like)"/>
    <property type="match status" value="2"/>
</dbReference>
<accession>A0AAV9EW09</accession>
<dbReference type="Pfam" id="PF07714">
    <property type="entry name" value="PK_Tyr_Ser-Thr"/>
    <property type="match status" value="1"/>
</dbReference>
<evidence type="ECO:0000256" key="1">
    <source>
        <dbReference type="ARBA" id="ARBA00004162"/>
    </source>
</evidence>
<dbReference type="Gene3D" id="3.30.200.20">
    <property type="entry name" value="Phosphorylase Kinase, domain 1"/>
    <property type="match status" value="1"/>
</dbReference>
<keyword evidence="8" id="KW-0675">Receptor</keyword>
<keyword evidence="7" id="KW-0472">Membrane</keyword>
<keyword evidence="4" id="KW-0732">Signal</keyword>
<dbReference type="GO" id="GO:0004672">
    <property type="term" value="F:protein kinase activity"/>
    <property type="evidence" value="ECO:0007669"/>
    <property type="project" value="InterPro"/>
</dbReference>
<keyword evidence="5" id="KW-0677">Repeat</keyword>
<dbReference type="Proteomes" id="UP001180020">
    <property type="component" value="Unassembled WGS sequence"/>
</dbReference>
<dbReference type="AlphaFoldDB" id="A0AAV9EW09"/>
<dbReference type="Gene3D" id="1.10.510.10">
    <property type="entry name" value="Transferase(Phosphotransferase) domain 1"/>
    <property type="match status" value="2"/>
</dbReference>
<feature type="domain" description="Protein kinase" evidence="11">
    <location>
        <begin position="362"/>
        <end position="621"/>
    </location>
</feature>
<gene>
    <name evidence="12" type="primary">SRF5</name>
    <name evidence="12" type="ORF">QJS10_CPA05g02475</name>
</gene>
<dbReference type="InterPro" id="IPR011009">
    <property type="entry name" value="Kinase-like_dom_sf"/>
</dbReference>
<keyword evidence="2" id="KW-0433">Leucine-rich repeat</keyword>
<evidence type="ECO:0000256" key="4">
    <source>
        <dbReference type="ARBA" id="ARBA00022729"/>
    </source>
</evidence>
<evidence type="ECO:0000256" key="9">
    <source>
        <dbReference type="PROSITE-ProRule" id="PRU10141"/>
    </source>
</evidence>
<dbReference type="InterPro" id="IPR017441">
    <property type="entry name" value="Protein_kinase_ATP_BS"/>
</dbReference>
<dbReference type="FunFam" id="1.10.510.10:FF:000095">
    <property type="entry name" value="protein STRUBBELIG-RECEPTOR FAMILY 8"/>
    <property type="match status" value="1"/>
</dbReference>
<dbReference type="InterPro" id="IPR032675">
    <property type="entry name" value="LRR_dom_sf"/>
</dbReference>
<evidence type="ECO:0000256" key="8">
    <source>
        <dbReference type="ARBA" id="ARBA00023170"/>
    </source>
</evidence>
<dbReference type="GO" id="GO:0005886">
    <property type="term" value="C:plasma membrane"/>
    <property type="evidence" value="ECO:0007669"/>
    <property type="project" value="UniProtKB-SubCell"/>
</dbReference>
<dbReference type="Pfam" id="PF00560">
    <property type="entry name" value="LRR_1"/>
    <property type="match status" value="2"/>
</dbReference>
<keyword evidence="3" id="KW-0812">Transmembrane</keyword>
<evidence type="ECO:0000256" key="3">
    <source>
        <dbReference type="ARBA" id="ARBA00022692"/>
    </source>
</evidence>
<feature type="domain" description="Protein kinase" evidence="11">
    <location>
        <begin position="36"/>
        <end position="368"/>
    </location>
</feature>
<evidence type="ECO:0000256" key="7">
    <source>
        <dbReference type="ARBA" id="ARBA00023136"/>
    </source>
</evidence>
<evidence type="ECO:0000256" key="6">
    <source>
        <dbReference type="ARBA" id="ARBA00022989"/>
    </source>
</evidence>
<feature type="compositionally biased region" description="Basic and acidic residues" evidence="10">
    <location>
        <begin position="686"/>
        <end position="703"/>
    </location>
</feature>
<feature type="compositionally biased region" description="Pro residues" evidence="10">
    <location>
        <begin position="165"/>
        <end position="176"/>
    </location>
</feature>
<name>A0AAV9EW09_ACOCL</name>
<dbReference type="GO" id="GO:0005524">
    <property type="term" value="F:ATP binding"/>
    <property type="evidence" value="ECO:0007669"/>
    <property type="project" value="UniProtKB-UniRule"/>
</dbReference>
<dbReference type="InterPro" id="IPR051824">
    <property type="entry name" value="LRR_Rcpt-Like_S/T_Kinase"/>
</dbReference>
<evidence type="ECO:0000256" key="10">
    <source>
        <dbReference type="SAM" id="MobiDB-lite"/>
    </source>
</evidence>